<evidence type="ECO:0008006" key="5">
    <source>
        <dbReference type="Google" id="ProtNLM"/>
    </source>
</evidence>
<dbReference type="OrthoDB" id="1844184at2"/>
<dbReference type="AlphaFoldDB" id="A0A174L7U8"/>
<evidence type="ECO:0000313" key="1">
    <source>
        <dbReference type="EMBL" id="CUP20674.1"/>
    </source>
</evidence>
<dbReference type="RefSeq" id="WP_006874524.1">
    <property type="nucleotide sequence ID" value="NZ_CABIWA010000002.1"/>
</dbReference>
<sequence>MEALANRGKYKVIDRLESGGGYEAFTAVDIEAREHAEVLVNRYGDPETVRRLLPLFFEARERGCPGLVELFTDYGRFAAVFRAARGAPLRAAVKRGLSHELRRELEERMFLQAIALSQLPLELQNSLLCEENILVELDSRRVSVQMRARPERFQRGDAAVLELGKLSECLLGRRFCSMRAELEFLDALRTGTYRTVGAAYAAWRALCDRREEWKAYNAKNAPARLFYGLVTWLRRRKGGRALRARYRY</sequence>
<accession>A0A174L7U8</accession>
<reference evidence="1 3" key="1">
    <citation type="submission" date="2015-09" db="EMBL/GenBank/DDBJ databases">
        <authorList>
            <consortium name="Pathogen Informatics"/>
        </authorList>
    </citation>
    <scope>NUCLEOTIDE SEQUENCE [LARGE SCALE GENOMIC DNA]</scope>
    <source>
        <strain evidence="1 3">2789STDY5834939</strain>
    </source>
</reference>
<dbReference type="Proteomes" id="UP000095765">
    <property type="component" value="Unassembled WGS sequence"/>
</dbReference>
<evidence type="ECO:0000313" key="4">
    <source>
        <dbReference type="Proteomes" id="UP000260828"/>
    </source>
</evidence>
<protein>
    <recommendedName>
        <fullName evidence="5">Serine/threonine protein kinase</fullName>
    </recommendedName>
</protein>
<dbReference type="Proteomes" id="UP000260828">
    <property type="component" value="Unassembled WGS sequence"/>
</dbReference>
<gene>
    <name evidence="2" type="ORF">DXC40_06015</name>
    <name evidence="1" type="ORF">ERS852551_00087</name>
</gene>
<organism evidence="1 3">
    <name type="scientific">Anaerotruncus colihominis</name>
    <dbReference type="NCBI Taxonomy" id="169435"/>
    <lineage>
        <taxon>Bacteria</taxon>
        <taxon>Bacillati</taxon>
        <taxon>Bacillota</taxon>
        <taxon>Clostridia</taxon>
        <taxon>Eubacteriales</taxon>
        <taxon>Oscillospiraceae</taxon>
        <taxon>Anaerotruncus</taxon>
    </lineage>
</organism>
<evidence type="ECO:0000313" key="3">
    <source>
        <dbReference type="Proteomes" id="UP000095765"/>
    </source>
</evidence>
<evidence type="ECO:0000313" key="2">
    <source>
        <dbReference type="EMBL" id="RGE68846.1"/>
    </source>
</evidence>
<dbReference type="EMBL" id="QVME01000002">
    <property type="protein sequence ID" value="RGE68846.1"/>
    <property type="molecule type" value="Genomic_DNA"/>
</dbReference>
<reference evidence="2 4" key="2">
    <citation type="submission" date="2018-08" db="EMBL/GenBank/DDBJ databases">
        <title>A genome reference for cultivated species of the human gut microbiota.</title>
        <authorList>
            <person name="Zou Y."/>
            <person name="Xue W."/>
            <person name="Luo G."/>
        </authorList>
    </citation>
    <scope>NUCLEOTIDE SEQUENCE [LARGE SCALE GENOMIC DNA]</scope>
    <source>
        <strain evidence="2 4">TF05-12AC</strain>
    </source>
</reference>
<dbReference type="EMBL" id="CZBE01000001">
    <property type="protein sequence ID" value="CUP20674.1"/>
    <property type="molecule type" value="Genomic_DNA"/>
</dbReference>
<dbReference type="GeneID" id="72464348"/>
<proteinExistence type="predicted"/>
<name>A0A174L7U8_9FIRM</name>